<keyword evidence="3" id="KW-1185">Reference proteome</keyword>
<dbReference type="Proteomes" id="UP000628984">
    <property type="component" value="Unassembled WGS sequence"/>
</dbReference>
<feature type="transmembrane region" description="Helical" evidence="1">
    <location>
        <begin position="21"/>
        <end position="43"/>
    </location>
</feature>
<evidence type="ECO:0000256" key="1">
    <source>
        <dbReference type="SAM" id="Phobius"/>
    </source>
</evidence>
<accession>A0A918MGN6</accession>
<proteinExistence type="predicted"/>
<dbReference type="RefSeq" id="WP_189631819.1">
    <property type="nucleotide sequence ID" value="NZ_BMYQ01000001.1"/>
</dbReference>
<keyword evidence="1" id="KW-0812">Transmembrane</keyword>
<keyword evidence="1" id="KW-1133">Transmembrane helix</keyword>
<reference evidence="2" key="1">
    <citation type="journal article" date="2014" name="Int. J. Syst. Evol. Microbiol.">
        <title>Complete genome sequence of Corynebacterium casei LMG S-19264T (=DSM 44701T), isolated from a smear-ripened cheese.</title>
        <authorList>
            <consortium name="US DOE Joint Genome Institute (JGI-PGF)"/>
            <person name="Walter F."/>
            <person name="Albersmeier A."/>
            <person name="Kalinowski J."/>
            <person name="Ruckert C."/>
        </authorList>
    </citation>
    <scope>NUCLEOTIDE SEQUENCE</scope>
    <source>
        <strain evidence="2">KCTC 23714</strain>
    </source>
</reference>
<organism evidence="2 3">
    <name type="scientific">Gemmobacter lanyuensis</name>
    <dbReference type="NCBI Taxonomy" id="1054497"/>
    <lineage>
        <taxon>Bacteria</taxon>
        <taxon>Pseudomonadati</taxon>
        <taxon>Pseudomonadota</taxon>
        <taxon>Alphaproteobacteria</taxon>
        <taxon>Rhodobacterales</taxon>
        <taxon>Paracoccaceae</taxon>
        <taxon>Gemmobacter</taxon>
    </lineage>
</organism>
<evidence type="ECO:0000313" key="3">
    <source>
        <dbReference type="Proteomes" id="UP000628984"/>
    </source>
</evidence>
<feature type="transmembrane region" description="Helical" evidence="1">
    <location>
        <begin position="55"/>
        <end position="75"/>
    </location>
</feature>
<gene>
    <name evidence="2" type="ORF">GCM10011452_00620</name>
</gene>
<dbReference type="AlphaFoldDB" id="A0A918MGN6"/>
<comment type="caution">
    <text evidence="2">The sequence shown here is derived from an EMBL/GenBank/DDBJ whole genome shotgun (WGS) entry which is preliminary data.</text>
</comment>
<sequence>MNRRGPVFLARRSYRIRRLRDGARLLPLAGVFLFLLPILWAPAETVTRDTARDGIYLFVVWGVLIAVAAVLAPGLGTGEEAEAPASAEDEDGAA</sequence>
<protein>
    <submittedName>
        <fullName evidence="2">Uncharacterized protein</fullName>
    </submittedName>
</protein>
<evidence type="ECO:0000313" key="2">
    <source>
        <dbReference type="EMBL" id="GGW21202.1"/>
    </source>
</evidence>
<name>A0A918MGN6_9RHOB</name>
<dbReference type="EMBL" id="BMYQ01000001">
    <property type="protein sequence ID" value="GGW21202.1"/>
    <property type="molecule type" value="Genomic_DNA"/>
</dbReference>
<keyword evidence="1" id="KW-0472">Membrane</keyword>
<reference evidence="2" key="2">
    <citation type="submission" date="2020-09" db="EMBL/GenBank/DDBJ databases">
        <authorList>
            <person name="Sun Q."/>
            <person name="Kim S."/>
        </authorList>
    </citation>
    <scope>NUCLEOTIDE SEQUENCE</scope>
    <source>
        <strain evidence="2">KCTC 23714</strain>
    </source>
</reference>